<keyword evidence="1 9" id="KW-0645">Protease</keyword>
<dbReference type="PRINTS" id="PR00480">
    <property type="entry name" value="ASTACIN"/>
</dbReference>
<dbReference type="Gene3D" id="2.60.120.290">
    <property type="entry name" value="Spermadhesin, CUB domain"/>
    <property type="match status" value="2"/>
</dbReference>
<reference evidence="13" key="2">
    <citation type="submission" date="2021-03" db="UniProtKB">
        <authorList>
            <consortium name="Ensembl"/>
        </authorList>
    </citation>
    <scope>IDENTIFICATION</scope>
</reference>
<dbReference type="SMART" id="SM00042">
    <property type="entry name" value="CUB"/>
    <property type="match status" value="2"/>
</dbReference>
<reference evidence="13" key="1">
    <citation type="journal article" date="2010" name="Science">
        <title>The genome of the Western clawed frog Xenopus tropicalis.</title>
        <authorList>
            <person name="Hellsten U."/>
            <person name="Harland R.M."/>
            <person name="Gilchrist M.J."/>
            <person name="Hendrix D."/>
            <person name="Jurka J."/>
            <person name="Kapitonov V."/>
            <person name="Ovcharenko I."/>
            <person name="Putnam N.H."/>
            <person name="Shu S."/>
            <person name="Taher L."/>
            <person name="Blitz I.L."/>
            <person name="Blumberg B."/>
            <person name="Dichmann D.S."/>
            <person name="Dubchak I."/>
            <person name="Amaya E."/>
            <person name="Detter J.C."/>
            <person name="Fletcher R."/>
            <person name="Gerhard D.S."/>
            <person name="Goodstein D."/>
            <person name="Graves T."/>
            <person name="Grigoriev I.V."/>
            <person name="Grimwood J."/>
            <person name="Kawashima T."/>
            <person name="Lindquist E."/>
            <person name="Lucas S.M."/>
            <person name="Mead P.E."/>
            <person name="Mitros T."/>
            <person name="Ogino H."/>
            <person name="Ohta Y."/>
            <person name="Poliakov A.V."/>
            <person name="Pollet N."/>
            <person name="Robert J."/>
            <person name="Salamov A."/>
            <person name="Sater A.K."/>
            <person name="Schmutz J."/>
            <person name="Terry A."/>
            <person name="Vize P.D."/>
            <person name="Warren W.C."/>
            <person name="Wells D."/>
            <person name="Wills A."/>
            <person name="Wilson R.K."/>
            <person name="Zimmerman L.B."/>
            <person name="Zorn A.M."/>
            <person name="Grainger R."/>
            <person name="Grammer T."/>
            <person name="Khokha M.K."/>
            <person name="Richardson P.M."/>
            <person name="Rokhsar D.S."/>
        </authorList>
    </citation>
    <scope>NUCLEOTIDE SEQUENCE [LARGE SCALE GENOMIC DNA]</scope>
    <source>
        <strain evidence="13">Nigerian</strain>
    </source>
</reference>
<evidence type="ECO:0000256" key="10">
    <source>
        <dbReference type="RuleBase" id="RU361183"/>
    </source>
</evidence>
<dbReference type="InterPro" id="IPR024079">
    <property type="entry name" value="MetalloPept_cat_dom_sf"/>
</dbReference>
<dbReference type="InterPro" id="IPR001506">
    <property type="entry name" value="Peptidase_M12A"/>
</dbReference>
<feature type="binding site" evidence="9">
    <location>
        <position position="183"/>
    </location>
    <ligand>
        <name>Zn(2+)</name>
        <dbReference type="ChEBI" id="CHEBI:29105"/>
        <note>catalytic</note>
    </ligand>
</feature>
<evidence type="ECO:0000256" key="7">
    <source>
        <dbReference type="ARBA" id="ARBA00023157"/>
    </source>
</evidence>
<dbReference type="FunFam" id="3.40.390.10:FF:000040">
    <property type="entry name" value="Metalloendopeptidase"/>
    <property type="match status" value="1"/>
</dbReference>
<dbReference type="GO" id="GO:0008270">
    <property type="term" value="F:zinc ion binding"/>
    <property type="evidence" value="ECO:0007669"/>
    <property type="project" value="UniProtKB-UniRule"/>
</dbReference>
<dbReference type="GeneTree" id="ENSGT00940000161051"/>
<dbReference type="SUPFAM" id="SSF49854">
    <property type="entry name" value="Spermadhesin, CUB domain"/>
    <property type="match status" value="2"/>
</dbReference>
<dbReference type="GO" id="GO:0004222">
    <property type="term" value="F:metalloendopeptidase activity"/>
    <property type="evidence" value="ECO:0007669"/>
    <property type="project" value="UniProtKB-UniRule"/>
</dbReference>
<keyword evidence="3" id="KW-0732">Signal</keyword>
<feature type="binding site" evidence="9">
    <location>
        <position position="179"/>
    </location>
    <ligand>
        <name>Zn(2+)</name>
        <dbReference type="ChEBI" id="CHEBI:29105"/>
        <note>catalytic</note>
    </ligand>
</feature>
<feature type="active site" evidence="9">
    <location>
        <position position="180"/>
    </location>
</feature>
<dbReference type="AlphaFoldDB" id="A0A803K2K6"/>
<keyword evidence="5 9" id="KW-0862">Zinc</keyword>
<dbReference type="SMART" id="SM00235">
    <property type="entry name" value="ZnMc"/>
    <property type="match status" value="1"/>
</dbReference>
<evidence type="ECO:0000259" key="11">
    <source>
        <dbReference type="PROSITE" id="PS01180"/>
    </source>
</evidence>
<dbReference type="Pfam" id="PF01400">
    <property type="entry name" value="Astacin"/>
    <property type="match status" value="1"/>
</dbReference>
<dbReference type="EC" id="3.4.24.-" evidence="10"/>
<feature type="domain" description="CUB" evidence="11">
    <location>
        <begin position="282"/>
        <end position="390"/>
    </location>
</feature>
<keyword evidence="4 9" id="KW-0378">Hydrolase</keyword>
<keyword evidence="2 9" id="KW-0479">Metal-binding</keyword>
<sequence>MNSSSLLPYTVYSVYQCSLLCTSVGGDWYPGLCPSPHPLPVCAINLQLRDSTCSLLTPSTMELHLSLLVSALLVLCAGNPRQVPPERSPGSAGPSDTRTDVFSEILTSNQDSTERDIIRAAMDEVTVLTCIQFVTYNNESDYLRIRPYDGCWSYIGRVGGAQDVSLMKTGCLHHGVIQHELLHSLGFQHEQCRSDRDNYININWDNISHDKERNFLKMNTQNLGSPYDYLSVMHYGKFAFATNSGKPTLEPKGNPSAMIGQRVGLSSLDVEKINRLYQCSVCGFLLADRWGDFSWNSRLYPNTSVCVWLIRVPQGKVFLQFHSLGIRPSPACAQGSVTVYDGQSKESPLLISKTCGKARPAGVVASGNLIRMDVATSGLGVNFRALYFSVKCGGSFFQPFGNFSTPNFPAKYPNATDCVWTILAPIGYKIALSIAHFDLEASQGCSHDYLVLRDSRRQQKKCGVIPLLNYTSYGRSLLIYFHSDASVEAGGFHASYYFTS</sequence>
<accession>A0A803K2K6</accession>
<dbReference type="FunFam" id="2.60.120.290:FF:000070">
    <property type="entry name" value="Suppression of tumorigenicity 14b"/>
    <property type="match status" value="1"/>
</dbReference>
<keyword evidence="6 9" id="KW-0482">Metalloprotease</keyword>
<dbReference type="GO" id="GO:0006508">
    <property type="term" value="P:proteolysis"/>
    <property type="evidence" value="ECO:0007669"/>
    <property type="project" value="UniProtKB-KW"/>
</dbReference>
<dbReference type="PROSITE" id="PS01180">
    <property type="entry name" value="CUB"/>
    <property type="match status" value="2"/>
</dbReference>
<name>A0A803K2K6_XENTR</name>
<evidence type="ECO:0000256" key="1">
    <source>
        <dbReference type="ARBA" id="ARBA00022670"/>
    </source>
</evidence>
<dbReference type="InterPro" id="IPR035914">
    <property type="entry name" value="Sperma_CUB_dom_sf"/>
</dbReference>
<feature type="disulfide bond" evidence="8">
    <location>
        <begin position="445"/>
        <end position="462"/>
    </location>
</feature>
<dbReference type="SUPFAM" id="SSF55486">
    <property type="entry name" value="Metalloproteases ('zincins'), catalytic domain"/>
    <property type="match status" value="1"/>
</dbReference>
<dbReference type="PANTHER" id="PTHR10127">
    <property type="entry name" value="DISCOIDIN, CUB, EGF, LAMININ , AND ZINC METALLOPROTEASE DOMAIN CONTAINING"/>
    <property type="match status" value="1"/>
</dbReference>
<evidence type="ECO:0000256" key="5">
    <source>
        <dbReference type="ARBA" id="ARBA00022833"/>
    </source>
</evidence>
<dbReference type="Bgee" id="ENSXETG00000009046">
    <property type="expression patterns" value="Expressed in male organism and 4 other cell types or tissues"/>
</dbReference>
<comment type="cofactor">
    <cofactor evidence="9 10">
        <name>Zn(2+)</name>
        <dbReference type="ChEBI" id="CHEBI:29105"/>
    </cofactor>
    <text evidence="9 10">Binds 1 zinc ion per subunit.</text>
</comment>
<evidence type="ECO:0000256" key="6">
    <source>
        <dbReference type="ARBA" id="ARBA00023049"/>
    </source>
</evidence>
<evidence type="ECO:0000256" key="2">
    <source>
        <dbReference type="ARBA" id="ARBA00022723"/>
    </source>
</evidence>
<dbReference type="Ensembl" id="ENSXETT00000112178">
    <property type="protein sequence ID" value="ENSXETP00000114549"/>
    <property type="gene ID" value="ENSXETG00000009046"/>
</dbReference>
<feature type="domain" description="Peptidase M12A" evidence="12">
    <location>
        <begin position="87"/>
        <end position="280"/>
    </location>
</feature>
<evidence type="ECO:0000313" key="13">
    <source>
        <dbReference type="Ensembl" id="ENSXETP00000114549"/>
    </source>
</evidence>
<evidence type="ECO:0000256" key="3">
    <source>
        <dbReference type="ARBA" id="ARBA00022729"/>
    </source>
</evidence>
<evidence type="ECO:0000256" key="9">
    <source>
        <dbReference type="PROSITE-ProRule" id="PRU01211"/>
    </source>
</evidence>
<organism evidence="13">
    <name type="scientific">Xenopus tropicalis</name>
    <name type="common">Western clawed frog</name>
    <name type="synonym">Silurana tropicalis</name>
    <dbReference type="NCBI Taxonomy" id="8364"/>
    <lineage>
        <taxon>Eukaryota</taxon>
        <taxon>Metazoa</taxon>
        <taxon>Chordata</taxon>
        <taxon>Craniata</taxon>
        <taxon>Vertebrata</taxon>
        <taxon>Euteleostomi</taxon>
        <taxon>Amphibia</taxon>
        <taxon>Batrachia</taxon>
        <taxon>Anura</taxon>
        <taxon>Pipoidea</taxon>
        <taxon>Pipidae</taxon>
        <taxon>Xenopodinae</taxon>
        <taxon>Xenopus</taxon>
        <taxon>Silurana</taxon>
    </lineage>
</organism>
<comment type="caution">
    <text evidence="8">Lacks conserved residue(s) required for the propagation of feature annotation.</text>
</comment>
<evidence type="ECO:0000256" key="4">
    <source>
        <dbReference type="ARBA" id="ARBA00022801"/>
    </source>
</evidence>
<dbReference type="Pfam" id="PF00431">
    <property type="entry name" value="CUB"/>
    <property type="match status" value="2"/>
</dbReference>
<dbReference type="InterPro" id="IPR006026">
    <property type="entry name" value="Peptidase_Metallo"/>
</dbReference>
<dbReference type="InterPro" id="IPR000859">
    <property type="entry name" value="CUB_dom"/>
</dbReference>
<feature type="binding site" evidence="9">
    <location>
        <position position="189"/>
    </location>
    <ligand>
        <name>Zn(2+)</name>
        <dbReference type="ChEBI" id="CHEBI:29105"/>
        <note>catalytic</note>
    </ligand>
</feature>
<dbReference type="PANTHER" id="PTHR10127:SF895">
    <property type="entry name" value="METALLOENDOPEPTIDASE"/>
    <property type="match status" value="1"/>
</dbReference>
<evidence type="ECO:0000259" key="12">
    <source>
        <dbReference type="PROSITE" id="PS51864"/>
    </source>
</evidence>
<keyword evidence="7 8" id="KW-1015">Disulfide bond</keyword>
<dbReference type="Gene3D" id="3.40.390.10">
    <property type="entry name" value="Collagenase (Catalytic Domain)"/>
    <property type="match status" value="1"/>
</dbReference>
<dbReference type="PROSITE" id="PS51864">
    <property type="entry name" value="ASTACIN"/>
    <property type="match status" value="1"/>
</dbReference>
<dbReference type="CDD" id="cd00041">
    <property type="entry name" value="CUB"/>
    <property type="match status" value="2"/>
</dbReference>
<protein>
    <recommendedName>
        <fullName evidence="10">Metalloendopeptidase</fullName>
        <ecNumber evidence="10">3.4.24.-</ecNumber>
    </recommendedName>
</protein>
<feature type="domain" description="CUB" evidence="11">
    <location>
        <begin position="392"/>
        <end position="499"/>
    </location>
</feature>
<proteinExistence type="predicted"/>
<evidence type="ECO:0000256" key="8">
    <source>
        <dbReference type="PROSITE-ProRule" id="PRU00059"/>
    </source>
</evidence>